<sequence>MANNCNKKNINGVAHFGSILQIEAIQTVMPTKLTDPRSSREVLIGENPGSCINFQKRFHMIFCYNKASETDSGWMVAGWIRESLGMALNERPLLAGRLRSKGENDTNGEFEIVPNDSGVRLIEAKMPMNLDDFLDLEEKRNVEAELVFWEDVHEQNPQYSPLLYVQVTNFKCGRYSIGISCSLFLADPFVMTSFLNRWSKIHVNMVSEADMPKIPIFFLPNLRKNRCSPTLYSSSNASNYHVNDTLIFKLPSKFLNIRDDIHKNIILAEKCVEVAEDKIGKKLSTKLCLFVRETSEDVKVETFSREGISPFGLINTGLISGNYWDDLGLADTIRFSEENKAVYFSCWIINPGNDDLVLITPSDLSDESGSGKNVIVTVR</sequence>
<name>A0ABS8TC77_DATST</name>
<protein>
    <submittedName>
        <fullName evidence="2">Uncharacterized protein</fullName>
    </submittedName>
</protein>
<organism evidence="2 3">
    <name type="scientific">Datura stramonium</name>
    <name type="common">Jimsonweed</name>
    <name type="synonym">Common thornapple</name>
    <dbReference type="NCBI Taxonomy" id="4076"/>
    <lineage>
        <taxon>Eukaryota</taxon>
        <taxon>Viridiplantae</taxon>
        <taxon>Streptophyta</taxon>
        <taxon>Embryophyta</taxon>
        <taxon>Tracheophyta</taxon>
        <taxon>Spermatophyta</taxon>
        <taxon>Magnoliopsida</taxon>
        <taxon>eudicotyledons</taxon>
        <taxon>Gunneridae</taxon>
        <taxon>Pentapetalae</taxon>
        <taxon>asterids</taxon>
        <taxon>lamiids</taxon>
        <taxon>Solanales</taxon>
        <taxon>Solanaceae</taxon>
        <taxon>Solanoideae</taxon>
        <taxon>Datureae</taxon>
        <taxon>Datura</taxon>
    </lineage>
</organism>
<keyword evidence="3" id="KW-1185">Reference proteome</keyword>
<reference evidence="2 3" key="1">
    <citation type="journal article" date="2021" name="BMC Genomics">
        <title>Datura genome reveals duplications of psychoactive alkaloid biosynthetic genes and high mutation rate following tissue culture.</title>
        <authorList>
            <person name="Rajewski A."/>
            <person name="Carter-House D."/>
            <person name="Stajich J."/>
            <person name="Litt A."/>
        </authorList>
    </citation>
    <scope>NUCLEOTIDE SEQUENCE [LARGE SCALE GENOMIC DNA]</scope>
    <source>
        <strain evidence="2">AR-01</strain>
    </source>
</reference>
<dbReference type="Pfam" id="PF02458">
    <property type="entry name" value="Transferase"/>
    <property type="match status" value="1"/>
</dbReference>
<evidence type="ECO:0000256" key="1">
    <source>
        <dbReference type="ARBA" id="ARBA00009861"/>
    </source>
</evidence>
<comment type="caution">
    <text evidence="2">The sequence shown here is derived from an EMBL/GenBank/DDBJ whole genome shotgun (WGS) entry which is preliminary data.</text>
</comment>
<dbReference type="InterPro" id="IPR050317">
    <property type="entry name" value="Plant_Fungal_Acyltransferase"/>
</dbReference>
<dbReference type="Gene3D" id="3.30.559.10">
    <property type="entry name" value="Chloramphenicol acetyltransferase-like domain"/>
    <property type="match status" value="1"/>
</dbReference>
<gene>
    <name evidence="2" type="ORF">HAX54_007677</name>
</gene>
<accession>A0ABS8TC77</accession>
<dbReference type="PANTHER" id="PTHR31642:SF176">
    <property type="entry name" value="ROSMARINATE SYNTHASE-LIKE"/>
    <property type="match status" value="1"/>
</dbReference>
<dbReference type="Proteomes" id="UP000823775">
    <property type="component" value="Unassembled WGS sequence"/>
</dbReference>
<evidence type="ECO:0000313" key="3">
    <source>
        <dbReference type="Proteomes" id="UP000823775"/>
    </source>
</evidence>
<evidence type="ECO:0000313" key="2">
    <source>
        <dbReference type="EMBL" id="MCD7469057.1"/>
    </source>
</evidence>
<dbReference type="EMBL" id="JACEIK010001396">
    <property type="protein sequence ID" value="MCD7469057.1"/>
    <property type="molecule type" value="Genomic_DNA"/>
</dbReference>
<comment type="similarity">
    <text evidence="1">Belongs to the plant acyltransferase family.</text>
</comment>
<dbReference type="InterPro" id="IPR023213">
    <property type="entry name" value="CAT-like_dom_sf"/>
</dbReference>
<proteinExistence type="inferred from homology"/>
<dbReference type="PANTHER" id="PTHR31642">
    <property type="entry name" value="TRICHOTHECENE 3-O-ACETYLTRANSFERASE"/>
    <property type="match status" value="1"/>
</dbReference>